<evidence type="ECO:0000313" key="7">
    <source>
        <dbReference type="Proteomes" id="UP000233766"/>
    </source>
</evidence>
<name>A0A2N3VHS6_9NOCA</name>
<proteinExistence type="predicted"/>
<dbReference type="Gene3D" id="1.10.357.10">
    <property type="entry name" value="Tetracycline Repressor, domain 2"/>
    <property type="match status" value="1"/>
</dbReference>
<gene>
    <name evidence="6" type="ORF">ATK86_5633</name>
</gene>
<dbReference type="AlphaFoldDB" id="A0A2N3VHS6"/>
<dbReference type="PANTHER" id="PTHR30055:SF234">
    <property type="entry name" value="HTH-TYPE TRANSCRIPTIONAL REGULATOR BETI"/>
    <property type="match status" value="1"/>
</dbReference>
<dbReference type="InterPro" id="IPR050109">
    <property type="entry name" value="HTH-type_TetR-like_transc_reg"/>
</dbReference>
<evidence type="ECO:0000313" key="6">
    <source>
        <dbReference type="EMBL" id="PKV81170.1"/>
    </source>
</evidence>
<dbReference type="InterPro" id="IPR001647">
    <property type="entry name" value="HTH_TetR"/>
</dbReference>
<dbReference type="PRINTS" id="PR00455">
    <property type="entry name" value="HTHTETR"/>
</dbReference>
<evidence type="ECO:0000256" key="4">
    <source>
        <dbReference type="PROSITE-ProRule" id="PRU00335"/>
    </source>
</evidence>
<evidence type="ECO:0000256" key="1">
    <source>
        <dbReference type="ARBA" id="ARBA00023015"/>
    </source>
</evidence>
<dbReference type="RefSeq" id="WP_101466957.1">
    <property type="nucleotide sequence ID" value="NZ_PJMW01000002.1"/>
</dbReference>
<evidence type="ECO:0000259" key="5">
    <source>
        <dbReference type="PROSITE" id="PS50977"/>
    </source>
</evidence>
<dbReference type="GO" id="GO:0003700">
    <property type="term" value="F:DNA-binding transcription factor activity"/>
    <property type="evidence" value="ECO:0007669"/>
    <property type="project" value="TreeGrafter"/>
</dbReference>
<dbReference type="Proteomes" id="UP000233766">
    <property type="component" value="Unassembled WGS sequence"/>
</dbReference>
<reference evidence="6 7" key="1">
    <citation type="submission" date="2017-12" db="EMBL/GenBank/DDBJ databases">
        <title>Sequencing the genomes of 1000 Actinobacteria strains.</title>
        <authorList>
            <person name="Klenk H.-P."/>
        </authorList>
    </citation>
    <scope>NUCLEOTIDE SEQUENCE [LARGE SCALE GENOMIC DNA]</scope>
    <source>
        <strain evidence="6 7">DSM 44489</strain>
    </source>
</reference>
<dbReference type="InterPro" id="IPR009057">
    <property type="entry name" value="Homeodomain-like_sf"/>
</dbReference>
<dbReference type="PANTHER" id="PTHR30055">
    <property type="entry name" value="HTH-TYPE TRANSCRIPTIONAL REGULATOR RUTR"/>
    <property type="match status" value="1"/>
</dbReference>
<dbReference type="SUPFAM" id="SSF46689">
    <property type="entry name" value="Homeodomain-like"/>
    <property type="match status" value="1"/>
</dbReference>
<evidence type="ECO:0000256" key="3">
    <source>
        <dbReference type="ARBA" id="ARBA00023163"/>
    </source>
</evidence>
<comment type="caution">
    <text evidence="6">The sequence shown here is derived from an EMBL/GenBank/DDBJ whole genome shotgun (WGS) entry which is preliminary data.</text>
</comment>
<dbReference type="EMBL" id="PJMW01000002">
    <property type="protein sequence ID" value="PKV81170.1"/>
    <property type="molecule type" value="Genomic_DNA"/>
</dbReference>
<feature type="DNA-binding region" description="H-T-H motif" evidence="4">
    <location>
        <begin position="41"/>
        <end position="60"/>
    </location>
</feature>
<keyword evidence="3" id="KW-0804">Transcription</keyword>
<dbReference type="OrthoDB" id="5242390at2"/>
<keyword evidence="7" id="KW-1185">Reference proteome</keyword>
<accession>A0A2N3VHS6</accession>
<dbReference type="Pfam" id="PF00440">
    <property type="entry name" value="TetR_N"/>
    <property type="match status" value="1"/>
</dbReference>
<dbReference type="GO" id="GO:0000976">
    <property type="term" value="F:transcription cis-regulatory region binding"/>
    <property type="evidence" value="ECO:0007669"/>
    <property type="project" value="TreeGrafter"/>
</dbReference>
<keyword evidence="1" id="KW-0805">Transcription regulation</keyword>
<feature type="domain" description="HTH tetR-type" evidence="5">
    <location>
        <begin position="18"/>
        <end position="78"/>
    </location>
</feature>
<organism evidence="6 7">
    <name type="scientific">Nocardia fluminea</name>
    <dbReference type="NCBI Taxonomy" id="134984"/>
    <lineage>
        <taxon>Bacteria</taxon>
        <taxon>Bacillati</taxon>
        <taxon>Actinomycetota</taxon>
        <taxon>Actinomycetes</taxon>
        <taxon>Mycobacteriales</taxon>
        <taxon>Nocardiaceae</taxon>
        <taxon>Nocardia</taxon>
    </lineage>
</organism>
<keyword evidence="2 4" id="KW-0238">DNA-binding</keyword>
<evidence type="ECO:0000256" key="2">
    <source>
        <dbReference type="ARBA" id="ARBA00023125"/>
    </source>
</evidence>
<protein>
    <submittedName>
        <fullName evidence="6">TetR family transcriptional regulator</fullName>
    </submittedName>
</protein>
<dbReference type="PROSITE" id="PS50977">
    <property type="entry name" value="HTH_TETR_2"/>
    <property type="match status" value="1"/>
</dbReference>
<sequence length="236" mass="25988">MPARADQPRKRPQQTRAKETKARILVAAAALFGERGIAATSTNKIAADAGMSIGTLYRYFPDRDEIVKELTDGLFLQVEERYSRLLTVSVADRTPRDAVAEIIRIGVEILVANGPLVRALVADLQFLGSGIPEFEPRLRMLIKLYLIQVMGPTRGLDIDTMAYILLNAGFSTALRSVRMEEEGMDREFVIDQTADMIALWITTLAQVGSHDLALGPKNAAFDNDHSSGNGQPFSIR</sequence>